<name>A0A0G0P578_UNCC2</name>
<dbReference type="InterPro" id="IPR002694">
    <property type="entry name" value="Znf_CHC2"/>
</dbReference>
<evidence type="ECO:0000313" key="16">
    <source>
        <dbReference type="EMBL" id="KKQ93279.1"/>
    </source>
</evidence>
<dbReference type="GO" id="GO:0003677">
    <property type="term" value="F:DNA binding"/>
    <property type="evidence" value="ECO:0007669"/>
    <property type="project" value="UniProtKB-KW"/>
</dbReference>
<dbReference type="PANTHER" id="PTHR30313:SF2">
    <property type="entry name" value="DNA PRIMASE"/>
    <property type="match status" value="1"/>
</dbReference>
<dbReference type="HAMAP" id="MF_00974">
    <property type="entry name" value="DNA_primase_DnaG"/>
    <property type="match status" value="1"/>
</dbReference>
<evidence type="ECO:0000256" key="13">
    <source>
        <dbReference type="PIRNR" id="PIRNR002811"/>
    </source>
</evidence>
<keyword evidence="1 12" id="KW-0240">DNA-directed RNA polymerase</keyword>
<comment type="catalytic activity">
    <reaction evidence="12">
        <text>ssDNA + n NTP = ssDNA/pppN(pN)n-1 hybrid + (n-1) diphosphate.</text>
        <dbReference type="EC" id="2.7.7.101"/>
    </reaction>
</comment>
<dbReference type="Pfam" id="PF08275">
    <property type="entry name" value="DNAG_N"/>
    <property type="match status" value="1"/>
</dbReference>
<gene>
    <name evidence="12" type="primary">dnaG</name>
    <name evidence="16" type="ORF">UT18_C0023G0017</name>
</gene>
<dbReference type="SMART" id="SM00493">
    <property type="entry name" value="TOPRIM"/>
    <property type="match status" value="1"/>
</dbReference>
<dbReference type="InterPro" id="IPR030846">
    <property type="entry name" value="DnaG_bac"/>
</dbReference>
<sequence>MEDDLQEIKNRIDIVDFVSGYITVKKAGRNFKANCPFHQEKTPSFMVSPEKQIWHCFGCNSGGDIITFLMQIEGLSFSEAIEALAGRANVVLNKDKISPEKKGRKTNLYKINELACQIFEKLMYETTWGKEALSYYEKRGLTKETVKRFRLGVSPSGSNFLGGLLVKKGYTPEALKEAGIAKIDSGRVTDIFKNRLMFPILDVSGKVIGFTARVFDKQLPKYINSAQSPIYNKSNVLYGLFEAKNSIKEKGFAVVVEGNMDMLACFNHGIENVVASSGTAFTESQLNLLNRFTQKLKFAFDSDDAGVIATERGVEMALVHGFDVDIISLPFGKDPADILKKNKEAFDKAIENSQSAIKFYKEFGQKKYDIKSARGKKEYAKFILKKVTLLKDPVEKSHWVKEIAKNLDVDVQTLKSMIGKEPAEGEKLSMPIVSKGHIEENLLGLALNHPKFLGFILNNLNEDDLTVDYQEIYLSLLTFKKKKFTVKSYAVEFPENKDKINSLILQSEYNYGEITEEKAGDEILFSLKRLKDLSKKQKTTELVAAIKEAEEKDDKKLKKELLKEYNKLLISQKNF</sequence>
<keyword evidence="6 12" id="KW-0479">Metal-binding</keyword>
<dbReference type="Gene3D" id="1.10.860.10">
    <property type="entry name" value="DNAb Helicase, Chain A"/>
    <property type="match status" value="1"/>
</dbReference>
<keyword evidence="3 12" id="KW-0808">Transferase</keyword>
<dbReference type="SMART" id="SM00400">
    <property type="entry name" value="ZnF_CHCC"/>
    <property type="match status" value="1"/>
</dbReference>
<keyword evidence="2 12" id="KW-0639">Primosome</keyword>
<evidence type="ECO:0000256" key="1">
    <source>
        <dbReference type="ARBA" id="ARBA00022478"/>
    </source>
</evidence>
<evidence type="ECO:0000313" key="17">
    <source>
        <dbReference type="Proteomes" id="UP000034207"/>
    </source>
</evidence>
<dbReference type="GO" id="GO:1990077">
    <property type="term" value="C:primosome complex"/>
    <property type="evidence" value="ECO:0007669"/>
    <property type="project" value="UniProtKB-KW"/>
</dbReference>
<feature type="zinc finger region" description="CHC2-type" evidence="12 14">
    <location>
        <begin position="35"/>
        <end position="59"/>
    </location>
</feature>
<comment type="subunit">
    <text evidence="12">Monomer. Interacts with DnaB.</text>
</comment>
<dbReference type="EMBL" id="LBVV01000023">
    <property type="protein sequence ID" value="KKQ93279.1"/>
    <property type="molecule type" value="Genomic_DNA"/>
</dbReference>
<keyword evidence="11 12" id="KW-0804">Transcription</keyword>
<proteinExistence type="inferred from homology"/>
<keyword evidence="8 12" id="KW-0862">Zinc</keyword>
<dbReference type="InterPro" id="IPR036977">
    <property type="entry name" value="DNA_primase_Znf_CHC2"/>
</dbReference>
<comment type="similarity">
    <text evidence="12 13">Belongs to the DnaG primase family.</text>
</comment>
<dbReference type="InterPro" id="IPR050219">
    <property type="entry name" value="DnaG_primase"/>
</dbReference>
<dbReference type="STRING" id="1618345.UT18_C0023G0017"/>
<dbReference type="InterPro" id="IPR016136">
    <property type="entry name" value="DNA_helicase_N/primase_C"/>
</dbReference>
<dbReference type="Pfam" id="PF13155">
    <property type="entry name" value="Toprim_2"/>
    <property type="match status" value="1"/>
</dbReference>
<keyword evidence="9" id="KW-0460">Magnesium</keyword>
<comment type="caution">
    <text evidence="16">The sequence shown here is derived from an EMBL/GenBank/DDBJ whole genome shotgun (WGS) entry which is preliminary data.</text>
</comment>
<evidence type="ECO:0000256" key="14">
    <source>
        <dbReference type="PIRSR" id="PIRSR002811-1"/>
    </source>
</evidence>
<accession>A0A0G0P578</accession>
<evidence type="ECO:0000256" key="9">
    <source>
        <dbReference type="ARBA" id="ARBA00022842"/>
    </source>
</evidence>
<dbReference type="GO" id="GO:0005737">
    <property type="term" value="C:cytoplasm"/>
    <property type="evidence" value="ECO:0007669"/>
    <property type="project" value="TreeGrafter"/>
</dbReference>
<dbReference type="NCBIfam" id="TIGR01391">
    <property type="entry name" value="dnaG"/>
    <property type="match status" value="1"/>
</dbReference>
<evidence type="ECO:0000256" key="2">
    <source>
        <dbReference type="ARBA" id="ARBA00022515"/>
    </source>
</evidence>
<evidence type="ECO:0000256" key="6">
    <source>
        <dbReference type="ARBA" id="ARBA00022723"/>
    </source>
</evidence>
<dbReference type="InterPro" id="IPR006171">
    <property type="entry name" value="TOPRIM_dom"/>
</dbReference>
<comment type="domain">
    <text evidence="12">Contains an N-terminal zinc-binding domain, a central core domain that contains the primase activity, and a C-terminal DnaB-binding domain.</text>
</comment>
<dbReference type="InterPro" id="IPR034151">
    <property type="entry name" value="TOPRIM_DnaG_bac"/>
</dbReference>
<comment type="function">
    <text evidence="12 13">RNA polymerase that catalyzes the synthesis of short RNA molecules used as primers for DNA polymerase during DNA replication.</text>
</comment>
<evidence type="ECO:0000256" key="10">
    <source>
        <dbReference type="ARBA" id="ARBA00023125"/>
    </source>
</evidence>
<dbReference type="PATRIC" id="fig|1618345.3.peg.1067"/>
<dbReference type="InterPro" id="IPR006295">
    <property type="entry name" value="DNA_primase_DnaG"/>
</dbReference>
<dbReference type="InterPro" id="IPR013264">
    <property type="entry name" value="DNAG_N"/>
</dbReference>
<keyword evidence="5 12" id="KW-0235">DNA replication</keyword>
<evidence type="ECO:0000256" key="11">
    <source>
        <dbReference type="ARBA" id="ARBA00023163"/>
    </source>
</evidence>
<evidence type="ECO:0000256" key="12">
    <source>
        <dbReference type="HAMAP-Rule" id="MF_00974"/>
    </source>
</evidence>
<keyword evidence="4 12" id="KW-0548">Nucleotidyltransferase</keyword>
<keyword evidence="10 12" id="KW-0238">DNA-binding</keyword>
<dbReference type="EC" id="2.7.7.101" evidence="12"/>
<dbReference type="PROSITE" id="PS50880">
    <property type="entry name" value="TOPRIM"/>
    <property type="match status" value="1"/>
</dbReference>
<organism evidence="16 17">
    <name type="scientific">candidate division CPR2 bacterium GW2011_GWC2_39_10</name>
    <dbReference type="NCBI Taxonomy" id="1618345"/>
    <lineage>
        <taxon>Bacteria</taxon>
        <taxon>Bacteria division CPR2</taxon>
    </lineage>
</organism>
<dbReference type="GO" id="GO:0006269">
    <property type="term" value="P:DNA replication, synthesis of primer"/>
    <property type="evidence" value="ECO:0007669"/>
    <property type="project" value="UniProtKB-UniRule"/>
</dbReference>
<dbReference type="PIRSF" id="PIRSF002811">
    <property type="entry name" value="DnaG"/>
    <property type="match status" value="1"/>
</dbReference>
<dbReference type="AlphaFoldDB" id="A0A0G0P578"/>
<evidence type="ECO:0000256" key="8">
    <source>
        <dbReference type="ARBA" id="ARBA00022833"/>
    </source>
</evidence>
<dbReference type="Gene3D" id="3.90.580.10">
    <property type="entry name" value="Zinc finger, CHC2-type domain"/>
    <property type="match status" value="1"/>
</dbReference>
<evidence type="ECO:0000256" key="3">
    <source>
        <dbReference type="ARBA" id="ARBA00022679"/>
    </source>
</evidence>
<dbReference type="Pfam" id="PF01807">
    <property type="entry name" value="Zn_ribbon_DnaG"/>
    <property type="match status" value="1"/>
</dbReference>
<reference evidence="16 17" key="1">
    <citation type="journal article" date="2015" name="Nature">
        <title>rRNA introns, odd ribosomes, and small enigmatic genomes across a large radiation of phyla.</title>
        <authorList>
            <person name="Brown C.T."/>
            <person name="Hug L.A."/>
            <person name="Thomas B.C."/>
            <person name="Sharon I."/>
            <person name="Castelle C.J."/>
            <person name="Singh A."/>
            <person name="Wilkins M.J."/>
            <person name="Williams K.H."/>
            <person name="Banfield J.F."/>
        </authorList>
    </citation>
    <scope>NUCLEOTIDE SEQUENCE [LARGE SCALE GENOMIC DNA]</scope>
</reference>
<protein>
    <recommendedName>
        <fullName evidence="12 13">DNA primase</fullName>
        <ecNumber evidence="12">2.7.7.101</ecNumber>
    </recommendedName>
</protein>
<evidence type="ECO:0000256" key="7">
    <source>
        <dbReference type="ARBA" id="ARBA00022771"/>
    </source>
</evidence>
<comment type="cofactor">
    <cofactor evidence="12 13 14">
        <name>Zn(2+)</name>
        <dbReference type="ChEBI" id="CHEBI:29105"/>
    </cofactor>
    <text evidence="12 13 14">Binds 1 zinc ion per monomer.</text>
</comment>
<dbReference type="Gene3D" id="3.40.1360.10">
    <property type="match status" value="1"/>
</dbReference>
<evidence type="ECO:0000259" key="15">
    <source>
        <dbReference type="PROSITE" id="PS50880"/>
    </source>
</evidence>
<feature type="domain" description="Toprim" evidence="15">
    <location>
        <begin position="251"/>
        <end position="332"/>
    </location>
</feature>
<dbReference type="PANTHER" id="PTHR30313">
    <property type="entry name" value="DNA PRIMASE"/>
    <property type="match status" value="1"/>
</dbReference>
<dbReference type="InterPro" id="IPR019475">
    <property type="entry name" value="DNA_primase_DnaB-bd"/>
</dbReference>
<dbReference type="CDD" id="cd03364">
    <property type="entry name" value="TOPRIM_DnaG_primases"/>
    <property type="match status" value="1"/>
</dbReference>
<dbReference type="InterPro" id="IPR037068">
    <property type="entry name" value="DNA_primase_core_N_sf"/>
</dbReference>
<dbReference type="SUPFAM" id="SSF56731">
    <property type="entry name" value="DNA primase core"/>
    <property type="match status" value="1"/>
</dbReference>
<dbReference type="Proteomes" id="UP000034207">
    <property type="component" value="Unassembled WGS sequence"/>
</dbReference>
<evidence type="ECO:0000256" key="4">
    <source>
        <dbReference type="ARBA" id="ARBA00022695"/>
    </source>
</evidence>
<dbReference type="Pfam" id="PF10410">
    <property type="entry name" value="DnaB_bind"/>
    <property type="match status" value="1"/>
</dbReference>
<dbReference type="GO" id="GO:0008270">
    <property type="term" value="F:zinc ion binding"/>
    <property type="evidence" value="ECO:0007669"/>
    <property type="project" value="UniProtKB-UniRule"/>
</dbReference>
<evidence type="ECO:0000256" key="5">
    <source>
        <dbReference type="ARBA" id="ARBA00022705"/>
    </source>
</evidence>
<keyword evidence="7 12" id="KW-0863">Zinc-finger</keyword>
<dbReference type="Gene3D" id="3.90.980.10">
    <property type="entry name" value="DNA primase, catalytic core, N-terminal domain"/>
    <property type="match status" value="1"/>
</dbReference>
<dbReference type="FunFam" id="3.90.580.10:FF:000001">
    <property type="entry name" value="DNA primase"/>
    <property type="match status" value="1"/>
</dbReference>
<dbReference type="GO" id="GO:0000428">
    <property type="term" value="C:DNA-directed RNA polymerase complex"/>
    <property type="evidence" value="ECO:0007669"/>
    <property type="project" value="UniProtKB-KW"/>
</dbReference>
<dbReference type="GO" id="GO:0003899">
    <property type="term" value="F:DNA-directed RNA polymerase activity"/>
    <property type="evidence" value="ECO:0007669"/>
    <property type="project" value="UniProtKB-UniRule"/>
</dbReference>
<dbReference type="SUPFAM" id="SSF57783">
    <property type="entry name" value="Zinc beta-ribbon"/>
    <property type="match status" value="1"/>
</dbReference>